<reference evidence="7" key="1">
    <citation type="journal article" date="2019" name="Int. J. Syst. Evol. Microbiol.">
        <title>The Global Catalogue of Microorganisms (GCM) 10K type strain sequencing project: providing services to taxonomists for standard genome sequencing and annotation.</title>
        <authorList>
            <consortium name="The Broad Institute Genomics Platform"/>
            <consortium name="The Broad Institute Genome Sequencing Center for Infectious Disease"/>
            <person name="Wu L."/>
            <person name="Ma J."/>
        </authorList>
    </citation>
    <scope>NUCLEOTIDE SEQUENCE [LARGE SCALE GENOMIC DNA]</scope>
    <source>
        <strain evidence="7">KCTC 62164</strain>
    </source>
</reference>
<dbReference type="Proteomes" id="UP001595444">
    <property type="component" value="Unassembled WGS sequence"/>
</dbReference>
<evidence type="ECO:0000256" key="3">
    <source>
        <dbReference type="PROSITE-ProRule" id="PRU00169"/>
    </source>
</evidence>
<dbReference type="RefSeq" id="WP_194214603.1">
    <property type="nucleotide sequence ID" value="NZ_CP061205.1"/>
</dbReference>
<sequence length="221" mass="24109">MAKTVHIAVLDDHRMFLEGLSMLVESMVGHYSVTNFHEPVELLHQLEAGQHYDLVLCDLIMNRMNGLAFVAAARAYTKRIPILMISGINTPPPLAEMQSLGASGFVHKSADNETFLKAIETVLRGKAFFEVVGSDDVAADLCALRGNEDSANSLIEALPSLGKRQVEVLKMIAHGASNKEISNTLSISENTVKTHLKQIFMILGVNKRTACVRKAQALGLI</sequence>
<comment type="caution">
    <text evidence="6">The sequence shown here is derived from an EMBL/GenBank/DDBJ whole genome shotgun (WGS) entry which is preliminary data.</text>
</comment>
<dbReference type="SUPFAM" id="SSF52172">
    <property type="entry name" value="CheY-like"/>
    <property type="match status" value="1"/>
</dbReference>
<keyword evidence="7" id="KW-1185">Reference proteome</keyword>
<keyword evidence="1 3" id="KW-0597">Phosphoprotein</keyword>
<evidence type="ECO:0000259" key="5">
    <source>
        <dbReference type="PROSITE" id="PS50110"/>
    </source>
</evidence>
<dbReference type="InterPro" id="IPR016032">
    <property type="entry name" value="Sig_transdc_resp-reg_C-effctor"/>
</dbReference>
<dbReference type="EMBL" id="JBHRSL010000007">
    <property type="protein sequence ID" value="MFC3052098.1"/>
    <property type="molecule type" value="Genomic_DNA"/>
</dbReference>
<dbReference type="SUPFAM" id="SSF46894">
    <property type="entry name" value="C-terminal effector domain of the bipartite response regulators"/>
    <property type="match status" value="1"/>
</dbReference>
<dbReference type="PROSITE" id="PS50043">
    <property type="entry name" value="HTH_LUXR_2"/>
    <property type="match status" value="1"/>
</dbReference>
<dbReference type="InterPro" id="IPR051015">
    <property type="entry name" value="EvgA-like"/>
</dbReference>
<evidence type="ECO:0000259" key="4">
    <source>
        <dbReference type="PROSITE" id="PS50043"/>
    </source>
</evidence>
<dbReference type="PANTHER" id="PTHR45566">
    <property type="entry name" value="HTH-TYPE TRANSCRIPTIONAL REGULATOR YHJB-RELATED"/>
    <property type="match status" value="1"/>
</dbReference>
<dbReference type="CDD" id="cd06170">
    <property type="entry name" value="LuxR_C_like"/>
    <property type="match status" value="1"/>
</dbReference>
<gene>
    <name evidence="6" type="ORF">ACFOKA_09280</name>
</gene>
<dbReference type="SMART" id="SM00448">
    <property type="entry name" value="REC"/>
    <property type="match status" value="1"/>
</dbReference>
<organism evidence="6 7">
    <name type="scientific">Kordiimonas pumila</name>
    <dbReference type="NCBI Taxonomy" id="2161677"/>
    <lineage>
        <taxon>Bacteria</taxon>
        <taxon>Pseudomonadati</taxon>
        <taxon>Pseudomonadota</taxon>
        <taxon>Alphaproteobacteria</taxon>
        <taxon>Kordiimonadales</taxon>
        <taxon>Kordiimonadaceae</taxon>
        <taxon>Kordiimonas</taxon>
    </lineage>
</organism>
<dbReference type="Pfam" id="PF00072">
    <property type="entry name" value="Response_reg"/>
    <property type="match status" value="1"/>
</dbReference>
<accession>A0ABV7D4K0</accession>
<evidence type="ECO:0000256" key="1">
    <source>
        <dbReference type="ARBA" id="ARBA00022553"/>
    </source>
</evidence>
<evidence type="ECO:0000313" key="6">
    <source>
        <dbReference type="EMBL" id="MFC3052098.1"/>
    </source>
</evidence>
<dbReference type="CDD" id="cd17535">
    <property type="entry name" value="REC_NarL-like"/>
    <property type="match status" value="1"/>
</dbReference>
<dbReference type="InterPro" id="IPR036388">
    <property type="entry name" value="WH-like_DNA-bd_sf"/>
</dbReference>
<dbReference type="PRINTS" id="PR00038">
    <property type="entry name" value="HTHLUXR"/>
</dbReference>
<feature type="domain" description="Response regulatory" evidence="5">
    <location>
        <begin position="6"/>
        <end position="123"/>
    </location>
</feature>
<dbReference type="PANTHER" id="PTHR45566:SF1">
    <property type="entry name" value="HTH-TYPE TRANSCRIPTIONAL REGULATOR YHJB-RELATED"/>
    <property type="match status" value="1"/>
</dbReference>
<dbReference type="InterPro" id="IPR000792">
    <property type="entry name" value="Tscrpt_reg_LuxR_C"/>
</dbReference>
<name>A0ABV7D4K0_9PROT</name>
<dbReference type="Gene3D" id="1.10.10.10">
    <property type="entry name" value="Winged helix-like DNA-binding domain superfamily/Winged helix DNA-binding domain"/>
    <property type="match status" value="1"/>
</dbReference>
<protein>
    <submittedName>
        <fullName evidence="6">Response regulator</fullName>
    </submittedName>
</protein>
<dbReference type="InterPro" id="IPR001789">
    <property type="entry name" value="Sig_transdc_resp-reg_receiver"/>
</dbReference>
<feature type="modified residue" description="4-aspartylphosphate" evidence="3">
    <location>
        <position position="58"/>
    </location>
</feature>
<dbReference type="SMART" id="SM00421">
    <property type="entry name" value="HTH_LUXR"/>
    <property type="match status" value="1"/>
</dbReference>
<dbReference type="Pfam" id="PF00196">
    <property type="entry name" value="GerE"/>
    <property type="match status" value="1"/>
</dbReference>
<dbReference type="Gene3D" id="3.40.50.2300">
    <property type="match status" value="1"/>
</dbReference>
<proteinExistence type="predicted"/>
<evidence type="ECO:0000256" key="2">
    <source>
        <dbReference type="ARBA" id="ARBA00023125"/>
    </source>
</evidence>
<keyword evidence="2" id="KW-0238">DNA-binding</keyword>
<feature type="domain" description="HTH luxR-type" evidence="4">
    <location>
        <begin position="154"/>
        <end position="219"/>
    </location>
</feature>
<dbReference type="InterPro" id="IPR058245">
    <property type="entry name" value="NreC/VraR/RcsB-like_REC"/>
</dbReference>
<dbReference type="PROSITE" id="PS50110">
    <property type="entry name" value="RESPONSE_REGULATORY"/>
    <property type="match status" value="1"/>
</dbReference>
<dbReference type="InterPro" id="IPR011006">
    <property type="entry name" value="CheY-like_superfamily"/>
</dbReference>
<evidence type="ECO:0000313" key="7">
    <source>
        <dbReference type="Proteomes" id="UP001595444"/>
    </source>
</evidence>